<dbReference type="PANTHER" id="PTHR38011">
    <property type="entry name" value="DIHYDROFOLATE REDUCTASE FAMILY PROTEIN (AFU_ORTHOLOGUE AFUA_8G06820)"/>
    <property type="match status" value="1"/>
</dbReference>
<gene>
    <name evidence="2" type="ORF">GCM10023168_07390</name>
</gene>
<feature type="domain" description="Bacterial bifunctional deaminase-reductase C-terminal" evidence="1">
    <location>
        <begin position="16"/>
        <end position="188"/>
    </location>
</feature>
<evidence type="ECO:0000259" key="1">
    <source>
        <dbReference type="Pfam" id="PF01872"/>
    </source>
</evidence>
<comment type="caution">
    <text evidence="2">The sequence shown here is derived from an EMBL/GenBank/DDBJ whole genome shotgun (WGS) entry which is preliminary data.</text>
</comment>
<dbReference type="InterPro" id="IPR002734">
    <property type="entry name" value="RibDG_C"/>
</dbReference>
<dbReference type="Proteomes" id="UP001500945">
    <property type="component" value="Unassembled WGS sequence"/>
</dbReference>
<dbReference type="SUPFAM" id="SSF53597">
    <property type="entry name" value="Dihydrofolate reductase-like"/>
    <property type="match status" value="1"/>
</dbReference>
<sequence>MAGTGRGGHNAGMARLRYTAITSLDGYVNDADGGFDWAAPSDELHGIINEQEREVGTQLLGRRTYDVMRYWETAPGDVPGPMGEFARIWRACDKVVYSRTLEDVTAARTRLEPEFDPVAVEALKVSSVLDLGIGGPTLAAEAFRAGLVDDVYLFVHPVLVGGGTRALPDGIRLDLELVALDRVGEVVQVHHRVRA</sequence>
<protein>
    <submittedName>
        <fullName evidence="2">Dihydrofolate reductase family protein</fullName>
    </submittedName>
</protein>
<dbReference type="InterPro" id="IPR024072">
    <property type="entry name" value="DHFR-like_dom_sf"/>
</dbReference>
<organism evidence="2 3">
    <name type="scientific">Fodinibacter luteus</name>
    <dbReference type="NCBI Taxonomy" id="552064"/>
    <lineage>
        <taxon>Bacteria</taxon>
        <taxon>Bacillati</taxon>
        <taxon>Actinomycetota</taxon>
        <taxon>Actinomycetes</taxon>
        <taxon>Micrococcales</taxon>
        <taxon>Intrasporangiaceae</taxon>
        <taxon>Fodinibacter (ex Wang et al. 2009)</taxon>
    </lineage>
</organism>
<dbReference type="EMBL" id="BAABGM010000003">
    <property type="protein sequence ID" value="GAA4399676.1"/>
    <property type="molecule type" value="Genomic_DNA"/>
</dbReference>
<dbReference type="InterPro" id="IPR050765">
    <property type="entry name" value="Riboflavin_Biosynth_HTPR"/>
</dbReference>
<dbReference type="PANTHER" id="PTHR38011:SF11">
    <property type="entry name" value="2,5-DIAMINO-6-RIBOSYLAMINO-4(3H)-PYRIMIDINONE 5'-PHOSPHATE REDUCTASE"/>
    <property type="match status" value="1"/>
</dbReference>
<evidence type="ECO:0000313" key="2">
    <source>
        <dbReference type="EMBL" id="GAA4399676.1"/>
    </source>
</evidence>
<evidence type="ECO:0000313" key="3">
    <source>
        <dbReference type="Proteomes" id="UP001500945"/>
    </source>
</evidence>
<name>A0ABP8K2X3_9MICO</name>
<dbReference type="Gene3D" id="3.40.430.10">
    <property type="entry name" value="Dihydrofolate Reductase, subunit A"/>
    <property type="match status" value="1"/>
</dbReference>
<accession>A0ABP8K2X3</accession>
<keyword evidence="3" id="KW-1185">Reference proteome</keyword>
<reference evidence="3" key="1">
    <citation type="journal article" date="2019" name="Int. J. Syst. Evol. Microbiol.">
        <title>The Global Catalogue of Microorganisms (GCM) 10K type strain sequencing project: providing services to taxonomists for standard genome sequencing and annotation.</title>
        <authorList>
            <consortium name="The Broad Institute Genomics Platform"/>
            <consortium name="The Broad Institute Genome Sequencing Center for Infectious Disease"/>
            <person name="Wu L."/>
            <person name="Ma J."/>
        </authorList>
    </citation>
    <scope>NUCLEOTIDE SEQUENCE [LARGE SCALE GENOMIC DNA]</scope>
    <source>
        <strain evidence="3">JCM 17809</strain>
    </source>
</reference>
<proteinExistence type="predicted"/>
<dbReference type="Pfam" id="PF01872">
    <property type="entry name" value="RibD_C"/>
    <property type="match status" value="1"/>
</dbReference>